<feature type="compositionally biased region" description="Basic and acidic residues" evidence="1">
    <location>
        <begin position="475"/>
        <end position="488"/>
    </location>
</feature>
<dbReference type="OrthoDB" id="2019862at2759"/>
<dbReference type="CDD" id="cd02244">
    <property type="entry name" value="cupin_7S_vicilin-like_N"/>
    <property type="match status" value="1"/>
</dbReference>
<evidence type="ECO:0000259" key="3">
    <source>
        <dbReference type="SMART" id="SM00835"/>
    </source>
</evidence>
<evidence type="ECO:0000256" key="2">
    <source>
        <dbReference type="SAM" id="SignalP"/>
    </source>
</evidence>
<proteinExistence type="predicted"/>
<reference evidence="4 5" key="1">
    <citation type="submission" date="2017-09" db="EMBL/GenBank/DDBJ databases">
        <title>WGS assembly of Aquilegia coerulea Goldsmith.</title>
        <authorList>
            <person name="Hodges S."/>
            <person name="Kramer E."/>
            <person name="Nordborg M."/>
            <person name="Tomkins J."/>
            <person name="Borevitz J."/>
            <person name="Derieg N."/>
            <person name="Yan J."/>
            <person name="Mihaltcheva S."/>
            <person name="Hayes R.D."/>
            <person name="Rokhsar D."/>
        </authorList>
    </citation>
    <scope>NUCLEOTIDE SEQUENCE [LARGE SCALE GENOMIC DNA]</scope>
    <source>
        <strain evidence="5">cv. Goldsmith</strain>
    </source>
</reference>
<dbReference type="InterPro" id="IPR014710">
    <property type="entry name" value="RmlC-like_jellyroll"/>
</dbReference>
<dbReference type="STRING" id="218851.A0A2G5D553"/>
<dbReference type="Pfam" id="PF00190">
    <property type="entry name" value="Cupin_1"/>
    <property type="match status" value="2"/>
</dbReference>
<feature type="domain" description="Cupin type-1" evidence="3">
    <location>
        <begin position="292"/>
        <end position="441"/>
    </location>
</feature>
<dbReference type="InParanoid" id="A0A2G5D553"/>
<dbReference type="Proteomes" id="UP000230069">
    <property type="component" value="Unassembled WGS sequence"/>
</dbReference>
<feature type="chain" id="PRO_5013740881" description="Cupin type-1 domain-containing protein" evidence="2">
    <location>
        <begin position="28"/>
        <end position="500"/>
    </location>
</feature>
<feature type="domain" description="Cupin type-1" evidence="3">
    <location>
        <begin position="59"/>
        <end position="215"/>
    </location>
</feature>
<keyword evidence="5" id="KW-1185">Reference proteome</keyword>
<evidence type="ECO:0000313" key="5">
    <source>
        <dbReference type="Proteomes" id="UP000230069"/>
    </source>
</evidence>
<dbReference type="SUPFAM" id="SSF51182">
    <property type="entry name" value="RmlC-like cupins"/>
    <property type="match status" value="1"/>
</dbReference>
<protein>
    <recommendedName>
        <fullName evidence="3">Cupin type-1 domain-containing protein</fullName>
    </recommendedName>
</protein>
<feature type="region of interest" description="Disordered" evidence="1">
    <location>
        <begin position="451"/>
        <end position="500"/>
    </location>
</feature>
<name>A0A2G5D553_AQUCA</name>
<dbReference type="InterPro" id="IPR050253">
    <property type="entry name" value="Seed_Storage-Functional"/>
</dbReference>
<dbReference type="InterPro" id="IPR006045">
    <property type="entry name" value="Cupin_1"/>
</dbReference>
<dbReference type="SMART" id="SM00835">
    <property type="entry name" value="Cupin_1"/>
    <property type="match status" value="2"/>
</dbReference>
<sequence>MKSGSKLLVFLFFFLFFFSSFHNVAFGYKGRGYDEGGDEGQGQGGGQEEEEKEDKGKIFVLPRAKQIMRSEAGEFRVVRGYISKGYVNQSPMHIGFINMEPKSLFLPQYLDSSLMFFVRRGKAKIGWINKESLVETNLKIGDVYRIPAGSTFYILNTGEGQILQLICSIDTSESLQMGVFQSFFVGGGMSPVSILAGFEETTLTTAFNVSSSELEAILTSQQGGPMVFVNGTHDSIASLMQLKHQERLYGVVDEDEENDGEEQDSWTWRKLLGFVFSENANKKDKKSSSHAYNLYDRKPDFENNHGSSRALTYDDYEPLRHSDIGVYLVNLTAGAMMAPHINPMATEYGVVLRGSGIVQVVYPNGSSAMKATVNEGDVFWVPRYFPFCQIASRHGPFEFFGFSTSSHGNRPQFLVGTSSILQTMKGPELAMAFGVNETTFNKWINAQKESIILPSTPASPPKLRPDEPQQEGEQEQQKEEQKHQHQHDGNQGGSIIELWE</sequence>
<dbReference type="PANTHER" id="PTHR31189">
    <property type="entry name" value="OS03G0336100 PROTEIN-RELATED"/>
    <property type="match status" value="1"/>
</dbReference>
<evidence type="ECO:0000256" key="1">
    <source>
        <dbReference type="SAM" id="MobiDB-lite"/>
    </source>
</evidence>
<keyword evidence="2" id="KW-0732">Signal</keyword>
<dbReference type="FunCoup" id="A0A2G5D553">
    <property type="interactions" value="244"/>
</dbReference>
<evidence type="ECO:0000313" key="4">
    <source>
        <dbReference type="EMBL" id="PIA38632.1"/>
    </source>
</evidence>
<feature type="signal peptide" evidence="2">
    <location>
        <begin position="1"/>
        <end position="27"/>
    </location>
</feature>
<dbReference type="AlphaFoldDB" id="A0A2G5D553"/>
<dbReference type="EMBL" id="KZ305044">
    <property type="protein sequence ID" value="PIA38632.1"/>
    <property type="molecule type" value="Genomic_DNA"/>
</dbReference>
<gene>
    <name evidence="4" type="ORF">AQUCO_02700095v1</name>
</gene>
<dbReference type="Gene3D" id="2.60.120.10">
    <property type="entry name" value="Jelly Rolls"/>
    <property type="match status" value="2"/>
</dbReference>
<dbReference type="CDD" id="cd02245">
    <property type="entry name" value="cupin_7S_vicilin-like_C"/>
    <property type="match status" value="1"/>
</dbReference>
<organism evidence="4 5">
    <name type="scientific">Aquilegia coerulea</name>
    <name type="common">Rocky mountain columbine</name>
    <dbReference type="NCBI Taxonomy" id="218851"/>
    <lineage>
        <taxon>Eukaryota</taxon>
        <taxon>Viridiplantae</taxon>
        <taxon>Streptophyta</taxon>
        <taxon>Embryophyta</taxon>
        <taxon>Tracheophyta</taxon>
        <taxon>Spermatophyta</taxon>
        <taxon>Magnoliopsida</taxon>
        <taxon>Ranunculales</taxon>
        <taxon>Ranunculaceae</taxon>
        <taxon>Thalictroideae</taxon>
        <taxon>Aquilegia</taxon>
    </lineage>
</organism>
<accession>A0A2G5D553</accession>
<dbReference type="PANTHER" id="PTHR31189:SF2">
    <property type="entry name" value="RMLC-LIKE CUPINS SUPERFAMILY PROTEIN"/>
    <property type="match status" value="1"/>
</dbReference>
<dbReference type="InterPro" id="IPR011051">
    <property type="entry name" value="RmlC_Cupin_sf"/>
</dbReference>